<proteinExistence type="predicted"/>
<dbReference type="EMBL" id="CADCWK010000060">
    <property type="protein sequence ID" value="CAA9548976.1"/>
    <property type="molecule type" value="Genomic_DNA"/>
</dbReference>
<evidence type="ECO:0000256" key="1">
    <source>
        <dbReference type="SAM" id="MobiDB-lite"/>
    </source>
</evidence>
<sequence length="126" mass="13040">MVLVVFAILAHDLMMLDAASAHGRSHGSSSIERTPHHGTGHRAPDGTVSGKPGHPPAPEKDGSCGVDLEAVILAGHPVPVIDAEQQAGLASPPMTGSSLPVATVSSGHDPTRDPRVRRALLQIFRV</sequence>
<dbReference type="AlphaFoldDB" id="A0A6J4UJA1"/>
<organism evidence="2">
    <name type="scientific">uncultured Thermomicrobiales bacterium</name>
    <dbReference type="NCBI Taxonomy" id="1645740"/>
    <lineage>
        <taxon>Bacteria</taxon>
        <taxon>Pseudomonadati</taxon>
        <taxon>Thermomicrobiota</taxon>
        <taxon>Thermomicrobia</taxon>
        <taxon>Thermomicrobiales</taxon>
        <taxon>environmental samples</taxon>
    </lineage>
</organism>
<name>A0A6J4UJA1_9BACT</name>
<protein>
    <submittedName>
        <fullName evidence="2">Uncharacterized protein</fullName>
    </submittedName>
</protein>
<feature type="region of interest" description="Disordered" evidence="1">
    <location>
        <begin position="23"/>
        <end position="65"/>
    </location>
</feature>
<evidence type="ECO:0000313" key="2">
    <source>
        <dbReference type="EMBL" id="CAA9548976.1"/>
    </source>
</evidence>
<reference evidence="2" key="1">
    <citation type="submission" date="2020-02" db="EMBL/GenBank/DDBJ databases">
        <authorList>
            <person name="Meier V. D."/>
        </authorList>
    </citation>
    <scope>NUCLEOTIDE SEQUENCE</scope>
    <source>
        <strain evidence="2">AVDCRST_MAG33</strain>
    </source>
</reference>
<feature type="compositionally biased region" description="Polar residues" evidence="1">
    <location>
        <begin position="94"/>
        <end position="108"/>
    </location>
</feature>
<accession>A0A6J4UJA1</accession>
<feature type="region of interest" description="Disordered" evidence="1">
    <location>
        <begin position="89"/>
        <end position="113"/>
    </location>
</feature>
<gene>
    <name evidence="2" type="ORF">AVDCRST_MAG33-724</name>
</gene>